<organism evidence="5 6">
    <name type="scientific">Mangrovimicrobium sediminis</name>
    <dbReference type="NCBI Taxonomy" id="2562682"/>
    <lineage>
        <taxon>Bacteria</taxon>
        <taxon>Pseudomonadati</taxon>
        <taxon>Pseudomonadota</taxon>
        <taxon>Gammaproteobacteria</taxon>
        <taxon>Cellvibrionales</taxon>
        <taxon>Halieaceae</taxon>
        <taxon>Mangrovimicrobium</taxon>
    </lineage>
</organism>
<dbReference type="Gene3D" id="3.40.50.1010">
    <property type="entry name" value="5'-nuclease"/>
    <property type="match status" value="1"/>
</dbReference>
<evidence type="ECO:0000256" key="2">
    <source>
        <dbReference type="ARBA" id="ARBA00022801"/>
    </source>
</evidence>
<dbReference type="Proteomes" id="UP000298050">
    <property type="component" value="Unassembled WGS sequence"/>
</dbReference>
<dbReference type="EMBL" id="SRLE01000004">
    <property type="protein sequence ID" value="TGD75237.1"/>
    <property type="molecule type" value="Genomic_DNA"/>
</dbReference>
<dbReference type="SMART" id="SM00279">
    <property type="entry name" value="HhH2"/>
    <property type="match status" value="1"/>
</dbReference>
<dbReference type="PANTHER" id="PTHR42646">
    <property type="entry name" value="FLAP ENDONUCLEASE XNI"/>
    <property type="match status" value="1"/>
</dbReference>
<evidence type="ECO:0000259" key="4">
    <source>
        <dbReference type="SMART" id="SM00475"/>
    </source>
</evidence>
<dbReference type="GO" id="GO:0003677">
    <property type="term" value="F:DNA binding"/>
    <property type="evidence" value="ECO:0007669"/>
    <property type="project" value="UniProtKB-KW"/>
</dbReference>
<gene>
    <name evidence="5" type="ORF">E4634_04355</name>
</gene>
<dbReference type="Pfam" id="PF02739">
    <property type="entry name" value="5_3_exonuc_N"/>
    <property type="match status" value="1"/>
</dbReference>
<feature type="domain" description="5'-3' exonuclease" evidence="4">
    <location>
        <begin position="4"/>
        <end position="269"/>
    </location>
</feature>
<dbReference type="PANTHER" id="PTHR42646:SF2">
    <property type="entry name" value="5'-3' EXONUCLEASE FAMILY PROTEIN"/>
    <property type="match status" value="1"/>
</dbReference>
<dbReference type="Gene3D" id="1.10.150.20">
    <property type="entry name" value="5' to 3' exonuclease, C-terminal subdomain"/>
    <property type="match status" value="1"/>
</dbReference>
<comment type="caution">
    <text evidence="5">The sequence shown here is derived from an EMBL/GenBank/DDBJ whole genome shotgun (WGS) entry which is preliminary data.</text>
</comment>
<dbReference type="FunFam" id="1.10.150.20:FF:000003">
    <property type="entry name" value="DNA polymerase I"/>
    <property type="match status" value="1"/>
</dbReference>
<proteinExistence type="predicted"/>
<dbReference type="Pfam" id="PF01367">
    <property type="entry name" value="5_3_exonuc"/>
    <property type="match status" value="1"/>
</dbReference>
<dbReference type="InterPro" id="IPR002421">
    <property type="entry name" value="5-3_exonuclease"/>
</dbReference>
<keyword evidence="2" id="KW-0378">Hydrolase</keyword>
<dbReference type="GO" id="GO:0033567">
    <property type="term" value="P:DNA replication, Okazaki fragment processing"/>
    <property type="evidence" value="ECO:0007669"/>
    <property type="project" value="InterPro"/>
</dbReference>
<dbReference type="AlphaFoldDB" id="A0A4Z0M768"/>
<dbReference type="SUPFAM" id="SSF47807">
    <property type="entry name" value="5' to 3' exonuclease, C-terminal subdomain"/>
    <property type="match status" value="1"/>
</dbReference>
<dbReference type="RefSeq" id="WP_135441377.1">
    <property type="nucleotide sequence ID" value="NZ_SRLE01000004.1"/>
</dbReference>
<sequence length="301" mass="33067">MNGAPRAWLVDASVYIFRAWFSMPDRWHTPAGMPLNAVVGYAGFLYDALAQTHPDLHVAAAFDESLGSCFRNEIFPGYKASRELPDEALAFQLQACRELTERAGVPCFGGPRYEADDYLASLARLAREQGLPVTVLTRDKDLGQLLQHAEDRWWDFAAQRSLDAAGFEAQFGVAPRQFADYLALVGDAVDDIPGVPGIGPKTAAALLQAYDSLEGIADNAGQMESLPLRGAKRLWQRLEPHWEQALLARRLARLEAHVPELEAMPACSRDADGNQAVVDYLRELGLGGPLVARWNKLGRAP</sequence>
<accession>A0A4Z0M768</accession>
<dbReference type="CDD" id="cd09898">
    <property type="entry name" value="H3TH_53EXO"/>
    <property type="match status" value="1"/>
</dbReference>
<dbReference type="GO" id="GO:0017108">
    <property type="term" value="F:5'-flap endonuclease activity"/>
    <property type="evidence" value="ECO:0007669"/>
    <property type="project" value="InterPro"/>
</dbReference>
<evidence type="ECO:0000313" key="5">
    <source>
        <dbReference type="EMBL" id="TGD75237.1"/>
    </source>
</evidence>
<dbReference type="InterPro" id="IPR020045">
    <property type="entry name" value="DNA_polI_H3TH"/>
</dbReference>
<dbReference type="GO" id="GO:0008409">
    <property type="term" value="F:5'-3' exonuclease activity"/>
    <property type="evidence" value="ECO:0007669"/>
    <property type="project" value="InterPro"/>
</dbReference>
<keyword evidence="5" id="KW-0255">Endonuclease</keyword>
<dbReference type="InterPro" id="IPR020046">
    <property type="entry name" value="5-3_exonucl_a-hlix_arch_N"/>
</dbReference>
<dbReference type="InterPro" id="IPR029060">
    <property type="entry name" value="PIN-like_dom_sf"/>
</dbReference>
<keyword evidence="3" id="KW-0238">DNA-binding</keyword>
<dbReference type="SUPFAM" id="SSF88723">
    <property type="entry name" value="PIN domain-like"/>
    <property type="match status" value="1"/>
</dbReference>
<evidence type="ECO:0000256" key="3">
    <source>
        <dbReference type="ARBA" id="ARBA00023125"/>
    </source>
</evidence>
<dbReference type="InterPro" id="IPR008918">
    <property type="entry name" value="HhH2"/>
</dbReference>
<evidence type="ECO:0000256" key="1">
    <source>
        <dbReference type="ARBA" id="ARBA00022722"/>
    </source>
</evidence>
<evidence type="ECO:0000313" key="6">
    <source>
        <dbReference type="Proteomes" id="UP000298050"/>
    </source>
</evidence>
<name>A0A4Z0M768_9GAMM</name>
<dbReference type="SMART" id="SM00475">
    <property type="entry name" value="53EXOc"/>
    <property type="match status" value="1"/>
</dbReference>
<keyword evidence="1" id="KW-0540">Nuclease</keyword>
<keyword evidence="6" id="KW-1185">Reference proteome</keyword>
<dbReference type="InterPro" id="IPR038969">
    <property type="entry name" value="FEN"/>
</dbReference>
<dbReference type="OrthoDB" id="9806424at2"/>
<dbReference type="CDD" id="cd09859">
    <property type="entry name" value="PIN_53EXO"/>
    <property type="match status" value="1"/>
</dbReference>
<protein>
    <submittedName>
        <fullName evidence="5">Flap endonuclease</fullName>
    </submittedName>
</protein>
<reference evidence="5 6" key="1">
    <citation type="submission" date="2019-04" db="EMBL/GenBank/DDBJ databases">
        <title>Taxonomy of novel Haliea sp. from mangrove soil of West Coast of India.</title>
        <authorList>
            <person name="Verma A."/>
            <person name="Kumar P."/>
            <person name="Krishnamurthi S."/>
        </authorList>
    </citation>
    <scope>NUCLEOTIDE SEQUENCE [LARGE SCALE GENOMIC DNA]</scope>
    <source>
        <strain evidence="5 6">SAOS-164</strain>
    </source>
</reference>
<dbReference type="InterPro" id="IPR036279">
    <property type="entry name" value="5-3_exonuclease_C_sf"/>
</dbReference>